<evidence type="ECO:0000256" key="11">
    <source>
        <dbReference type="RuleBase" id="RU910713"/>
    </source>
</evidence>
<keyword evidence="8 11" id="KW-0012">Acyltransferase</keyword>
<dbReference type="GO" id="GO:0003870">
    <property type="term" value="F:5-aminolevulinate synthase activity"/>
    <property type="evidence" value="ECO:0007669"/>
    <property type="project" value="UniProtKB-EC"/>
</dbReference>
<evidence type="ECO:0000256" key="6">
    <source>
        <dbReference type="ARBA" id="ARBA00022898"/>
    </source>
</evidence>
<dbReference type="PANTHER" id="PTHR13693:SF102">
    <property type="entry name" value="2-AMINO-3-KETOBUTYRATE COENZYME A LIGASE, MITOCHONDRIAL"/>
    <property type="match status" value="1"/>
</dbReference>
<dbReference type="NCBIfam" id="TIGR01821">
    <property type="entry name" value="5aminolev_synth"/>
    <property type="match status" value="1"/>
</dbReference>
<accession>A0A2G5HI51</accession>
<evidence type="ECO:0000256" key="8">
    <source>
        <dbReference type="ARBA" id="ARBA00023315"/>
    </source>
</evidence>
<comment type="catalytic activity">
    <reaction evidence="9 11">
        <text>succinyl-CoA + glycine + H(+) = 5-aminolevulinate + CO2 + CoA</text>
        <dbReference type="Rhea" id="RHEA:12921"/>
        <dbReference type="ChEBI" id="CHEBI:15378"/>
        <dbReference type="ChEBI" id="CHEBI:16526"/>
        <dbReference type="ChEBI" id="CHEBI:57287"/>
        <dbReference type="ChEBI" id="CHEBI:57292"/>
        <dbReference type="ChEBI" id="CHEBI:57305"/>
        <dbReference type="ChEBI" id="CHEBI:356416"/>
        <dbReference type="EC" id="2.3.1.37"/>
    </reaction>
</comment>
<comment type="function">
    <text evidence="2">Catalyzes the synthesis of 5-aminolevulinate (ALA) from succinyl-CoA and glycine, the first and rate-limiting step in heme biosynthesis.</text>
</comment>
<evidence type="ECO:0000256" key="12">
    <source>
        <dbReference type="SAM" id="MobiDB-lite"/>
    </source>
</evidence>
<dbReference type="EMBL" id="LKMD01000106">
    <property type="protein sequence ID" value="PIA92231.1"/>
    <property type="molecule type" value="Genomic_DNA"/>
</dbReference>
<dbReference type="PANTHER" id="PTHR13693">
    <property type="entry name" value="CLASS II AMINOTRANSFERASE/8-AMINO-7-OXONONANOATE SYNTHASE"/>
    <property type="match status" value="1"/>
</dbReference>
<dbReference type="OrthoDB" id="10263824at2759"/>
<dbReference type="SUPFAM" id="SSF53383">
    <property type="entry name" value="PLP-dependent transferases"/>
    <property type="match status" value="1"/>
</dbReference>
<keyword evidence="6 10" id="KW-0663">Pyridoxal phosphate</keyword>
<dbReference type="InterPro" id="IPR015422">
    <property type="entry name" value="PyrdxlP-dep_Trfase_small"/>
</dbReference>
<dbReference type="FunFam" id="3.40.640.10:FF:000006">
    <property type="entry name" value="5-aminolevulinate synthase, mitochondrial"/>
    <property type="match status" value="1"/>
</dbReference>
<keyword evidence="11" id="KW-0496">Mitochondrion</keyword>
<evidence type="ECO:0000256" key="4">
    <source>
        <dbReference type="ARBA" id="ARBA00008392"/>
    </source>
</evidence>
<gene>
    <name evidence="15" type="primary">ALV1</name>
    <name evidence="14" type="ORF">CB0940_09398</name>
    <name evidence="15" type="ORF">RHO25_010944</name>
</gene>
<comment type="similarity">
    <text evidence="4 10">Belongs to the class-II pyridoxal-phosphate-dependent aminotransferase family.</text>
</comment>
<dbReference type="Gene3D" id="3.90.1150.10">
    <property type="entry name" value="Aspartate Aminotransferase, domain 1"/>
    <property type="match status" value="1"/>
</dbReference>
<dbReference type="InterPro" id="IPR050087">
    <property type="entry name" value="AON_synthase_class-II"/>
</dbReference>
<dbReference type="InterPro" id="IPR015424">
    <property type="entry name" value="PyrdxlP-dep_Trfase"/>
</dbReference>
<evidence type="ECO:0000313" key="15">
    <source>
        <dbReference type="EMBL" id="WPB06287.1"/>
    </source>
</evidence>
<reference evidence="14 16" key="1">
    <citation type="submission" date="2015-10" db="EMBL/GenBank/DDBJ databases">
        <title>The cercosporin biosynthetic gene cluster was horizontally transferred to several fungal lineages and shown to be expanded in Cercospora beticola based on microsynteny with recipient genomes.</title>
        <authorList>
            <person name="De Jonge R."/>
            <person name="Ebert M.K."/>
            <person name="Suttle J.C."/>
            <person name="Jurick Ii W.M."/>
            <person name="Secor G.A."/>
            <person name="Thomma B.P."/>
            <person name="Van De Peer Y."/>
            <person name="Bolton M.D."/>
        </authorList>
    </citation>
    <scope>NUCLEOTIDE SEQUENCE [LARGE SCALE GENOMIC DNA]</scope>
    <source>
        <strain evidence="14 16">09-40</strain>
    </source>
</reference>
<sequence>MEALMVKSRAMCPFLNKTSPATLRSLSTSTSVQQTTAPGGGAMSNLQTIARRCPIMGKALSVRSAQLGNTVLAGAFGGSRAYHSKVPRANLHTTAENKARAVESPRVRTDGPLYARQPAEPAKTTQQSAVPERYARPPPPPQSEKFDYDAFYTNELDKKHKDKSYRYFNNINRLAQEFPRAHMSARDERVDVWCSNDYLGMGRNPQVLKRMHETLDMYGSGAGGTRNISGHNQHAMSLEATCAKLHAKEAALVFSSCYVANDATLATLGSKMKDCVILSDSMNHASMIQGIRHSGAKKIVFKHNDVADLEAKLASLPGNVPKIIAFESVYSMCGSVGPIEEICDLADKYGAITFLDEVHAVGMYGPNGAGVAEHLDYEVYANGGNTKGTVMDRIDIITGTLGKAYGCVGGYIAGSAKMVDTVRSLAPGFIFTTSLPPATMAGAETAINYQMEYQGDRRLQQLHTRAVKAALDAKDIPVIPNPSHIIPVLVGNAEVAKKASDLLLEKHKIYVQAINYPTVPVGQERLRITPTPGHVKEFRDHLVQALDSVFNELNIKRTSDWAAEGGFIGVGVKNPEAVEPLWTDSQLGLEEVSRELKSGEGAHGVLERVLNTANAEARQAVAAAA</sequence>
<comment type="pathway">
    <text evidence="3 11">Porphyrin-containing compound metabolism; protoporphyrin-IX biosynthesis; 5-aminolevulinate from glycine: step 1/1.</text>
</comment>
<dbReference type="Proteomes" id="UP001302367">
    <property type="component" value="Chromosome 7"/>
</dbReference>
<evidence type="ECO:0000256" key="3">
    <source>
        <dbReference type="ARBA" id="ARBA00005029"/>
    </source>
</evidence>
<dbReference type="InterPro" id="IPR004839">
    <property type="entry name" value="Aminotransferase_I/II_large"/>
</dbReference>
<evidence type="ECO:0000313" key="14">
    <source>
        <dbReference type="EMBL" id="PIA92231.1"/>
    </source>
</evidence>
<dbReference type="CDD" id="cd06454">
    <property type="entry name" value="KBL_like"/>
    <property type="match status" value="1"/>
</dbReference>
<comment type="subcellular location">
    <subcellularLocation>
        <location evidence="11">Mitochondrion matrix</location>
    </subcellularLocation>
</comment>
<protein>
    <recommendedName>
        <fullName evidence="11">5-aminolevulinate synthase</fullName>
        <ecNumber evidence="11">2.3.1.37</ecNumber>
    </recommendedName>
    <alternativeName>
        <fullName evidence="11">5-aminolevulinic acid synthase</fullName>
    </alternativeName>
    <alternativeName>
        <fullName evidence="11">Delta-ALA synthase</fullName>
    </alternativeName>
    <alternativeName>
        <fullName evidence="11">Delta-aminolevulinate synthase</fullName>
    </alternativeName>
</protein>
<evidence type="ECO:0000256" key="1">
    <source>
        <dbReference type="ARBA" id="ARBA00001933"/>
    </source>
</evidence>
<comment type="cofactor">
    <cofactor evidence="1 10">
        <name>pyridoxal 5'-phosphate</name>
        <dbReference type="ChEBI" id="CHEBI:597326"/>
    </cofactor>
</comment>
<feature type="region of interest" description="Disordered" evidence="12">
    <location>
        <begin position="111"/>
        <end position="146"/>
    </location>
</feature>
<dbReference type="InterPro" id="IPR015421">
    <property type="entry name" value="PyrdxlP-dep_Trfase_major"/>
</dbReference>
<evidence type="ECO:0000313" key="17">
    <source>
        <dbReference type="Proteomes" id="UP001302367"/>
    </source>
</evidence>
<feature type="domain" description="Aminotransferase class I/classII large" evidence="13">
    <location>
        <begin position="193"/>
        <end position="546"/>
    </location>
</feature>
<dbReference type="Proteomes" id="UP000230605">
    <property type="component" value="Chromosome 7"/>
</dbReference>
<dbReference type="GO" id="GO:0005759">
    <property type="term" value="C:mitochondrial matrix"/>
    <property type="evidence" value="ECO:0007669"/>
    <property type="project" value="UniProtKB-SubCell"/>
</dbReference>
<organism evidence="14 16">
    <name type="scientific">Cercospora beticola</name>
    <name type="common">Sugarbeet leaf spot fungus</name>
    <dbReference type="NCBI Taxonomy" id="122368"/>
    <lineage>
        <taxon>Eukaryota</taxon>
        <taxon>Fungi</taxon>
        <taxon>Dikarya</taxon>
        <taxon>Ascomycota</taxon>
        <taxon>Pezizomycotina</taxon>
        <taxon>Dothideomycetes</taxon>
        <taxon>Dothideomycetidae</taxon>
        <taxon>Mycosphaerellales</taxon>
        <taxon>Mycosphaerellaceae</taxon>
        <taxon>Cercospora</taxon>
    </lineage>
</organism>
<evidence type="ECO:0000256" key="7">
    <source>
        <dbReference type="ARBA" id="ARBA00023133"/>
    </source>
</evidence>
<reference evidence="15 17" key="2">
    <citation type="submission" date="2023-09" db="EMBL/GenBank/DDBJ databases">
        <title>Complete-Gapless Cercospora beticola genome.</title>
        <authorList>
            <person name="Wyatt N.A."/>
            <person name="Spanner R.E."/>
            <person name="Bolton M.D."/>
        </authorList>
    </citation>
    <scope>NUCLEOTIDE SEQUENCE [LARGE SCALE GENOMIC DNA]</scope>
    <source>
        <strain evidence="15">Cb09-40</strain>
    </source>
</reference>
<dbReference type="InterPro" id="IPR010961">
    <property type="entry name" value="4pyrrol_synth_NH2levulA_synth"/>
</dbReference>
<dbReference type="UniPathway" id="UPA00251">
    <property type="reaction ID" value="UER00375"/>
</dbReference>
<dbReference type="GeneID" id="35433203"/>
<evidence type="ECO:0000256" key="10">
    <source>
        <dbReference type="RuleBase" id="RU003693"/>
    </source>
</evidence>
<evidence type="ECO:0000259" key="13">
    <source>
        <dbReference type="Pfam" id="PF00155"/>
    </source>
</evidence>
<dbReference type="PROSITE" id="PS00599">
    <property type="entry name" value="AA_TRANSFER_CLASS_2"/>
    <property type="match status" value="1"/>
</dbReference>
<proteinExistence type="inferred from homology"/>
<dbReference type="InterPro" id="IPR001917">
    <property type="entry name" value="Aminotrans_II_pyridoxalP_BS"/>
</dbReference>
<evidence type="ECO:0000256" key="5">
    <source>
        <dbReference type="ARBA" id="ARBA00022679"/>
    </source>
</evidence>
<dbReference type="GO" id="GO:0006782">
    <property type="term" value="P:protoporphyrinogen IX biosynthetic process"/>
    <property type="evidence" value="ECO:0007669"/>
    <property type="project" value="UniProtKB-UniRule"/>
</dbReference>
<dbReference type="EC" id="2.3.1.37" evidence="11"/>
<dbReference type="Gene3D" id="3.40.640.10">
    <property type="entry name" value="Type I PLP-dependent aspartate aminotransferase-like (Major domain)"/>
    <property type="match status" value="1"/>
</dbReference>
<dbReference type="GO" id="GO:0030170">
    <property type="term" value="F:pyridoxal phosphate binding"/>
    <property type="evidence" value="ECO:0007669"/>
    <property type="project" value="UniProtKB-UniRule"/>
</dbReference>
<evidence type="ECO:0000313" key="16">
    <source>
        <dbReference type="Proteomes" id="UP000230605"/>
    </source>
</evidence>
<keyword evidence="5 11" id="KW-0808">Transferase</keyword>
<evidence type="ECO:0000256" key="9">
    <source>
        <dbReference type="ARBA" id="ARBA00047654"/>
    </source>
</evidence>
<evidence type="ECO:0000256" key="2">
    <source>
        <dbReference type="ARBA" id="ARBA00003076"/>
    </source>
</evidence>
<name>A0A2G5HI51_CERBT</name>
<dbReference type="RefSeq" id="XP_023451435.1">
    <property type="nucleotide sequence ID" value="XM_023602178.2"/>
</dbReference>
<dbReference type="Pfam" id="PF00155">
    <property type="entry name" value="Aminotran_1_2"/>
    <property type="match status" value="1"/>
</dbReference>
<dbReference type="EMBL" id="CP134190">
    <property type="protein sequence ID" value="WPB06287.1"/>
    <property type="molecule type" value="Genomic_DNA"/>
</dbReference>
<keyword evidence="17" id="KW-1185">Reference proteome</keyword>
<dbReference type="AlphaFoldDB" id="A0A2G5HI51"/>
<keyword evidence="7 11" id="KW-0350">Heme biosynthesis</keyword>